<keyword evidence="2" id="KW-0238">DNA-binding</keyword>
<dbReference type="GO" id="GO:0003700">
    <property type="term" value="F:DNA-binding transcription factor activity"/>
    <property type="evidence" value="ECO:0007669"/>
    <property type="project" value="InterPro"/>
</dbReference>
<dbReference type="InterPro" id="IPR001845">
    <property type="entry name" value="HTH_ArsR_DNA-bd_dom"/>
</dbReference>
<evidence type="ECO:0000256" key="1">
    <source>
        <dbReference type="ARBA" id="ARBA00023015"/>
    </source>
</evidence>
<sequence length="110" mass="11941">MSAVFKALADPTRRKVLELLRQRPMTAGELSEHFPVSRPTMSAHFTVLREADLIEANKIGTSIIYQLKLSVLEDALLGFTQLFGIGAGGRATMDSAGGAKPKRTRKGAEK</sequence>
<dbReference type="InterPro" id="IPR036388">
    <property type="entry name" value="WH-like_DNA-bd_sf"/>
</dbReference>
<dbReference type="PROSITE" id="PS50987">
    <property type="entry name" value="HTH_ARSR_2"/>
    <property type="match status" value="1"/>
</dbReference>
<dbReference type="OrthoDB" id="46768at2"/>
<dbReference type="InterPro" id="IPR036390">
    <property type="entry name" value="WH_DNA-bd_sf"/>
</dbReference>
<dbReference type="GO" id="GO:0003677">
    <property type="term" value="F:DNA binding"/>
    <property type="evidence" value="ECO:0007669"/>
    <property type="project" value="UniProtKB-KW"/>
</dbReference>
<dbReference type="CDD" id="cd00090">
    <property type="entry name" value="HTH_ARSR"/>
    <property type="match status" value="1"/>
</dbReference>
<dbReference type="Gene3D" id="1.10.10.10">
    <property type="entry name" value="Winged helix-like DNA-binding domain superfamily/Winged helix DNA-binding domain"/>
    <property type="match status" value="1"/>
</dbReference>
<keyword evidence="1" id="KW-0805">Transcription regulation</keyword>
<protein>
    <submittedName>
        <fullName evidence="6">Winged helix-turn-helix transcriptional regulator</fullName>
    </submittedName>
</protein>
<evidence type="ECO:0000313" key="7">
    <source>
        <dbReference type="Proteomes" id="UP000319980"/>
    </source>
</evidence>
<dbReference type="SMART" id="SM00418">
    <property type="entry name" value="HTH_ARSR"/>
    <property type="match status" value="1"/>
</dbReference>
<reference evidence="6 7" key="1">
    <citation type="journal article" date="2008" name="Int. J. Syst. Evol. Microbiol.">
        <title>Luteimonas marina sp. nov., isolated from seawater.</title>
        <authorList>
            <person name="Baik K.S."/>
            <person name="Park S.C."/>
            <person name="Kim M.S."/>
            <person name="Kim E.M."/>
            <person name="Park C."/>
            <person name="Chun J."/>
            <person name="Seong C.N."/>
        </authorList>
    </citation>
    <scope>NUCLEOTIDE SEQUENCE [LARGE SCALE GENOMIC DNA]</scope>
    <source>
        <strain evidence="6 7">FR1330</strain>
    </source>
</reference>
<dbReference type="EMBL" id="VOHK01000003">
    <property type="protein sequence ID" value="TWT21419.1"/>
    <property type="molecule type" value="Genomic_DNA"/>
</dbReference>
<gene>
    <name evidence="6" type="ORF">FQY83_08750</name>
</gene>
<dbReference type="Proteomes" id="UP000319980">
    <property type="component" value="Unassembled WGS sequence"/>
</dbReference>
<feature type="domain" description="HTH arsR-type" evidence="5">
    <location>
        <begin position="1"/>
        <end position="87"/>
    </location>
</feature>
<comment type="caution">
    <text evidence="6">The sequence shown here is derived from an EMBL/GenBank/DDBJ whole genome shotgun (WGS) entry which is preliminary data.</text>
</comment>
<feature type="region of interest" description="Disordered" evidence="4">
    <location>
        <begin position="88"/>
        <end position="110"/>
    </location>
</feature>
<dbReference type="NCBIfam" id="NF033789">
    <property type="entry name" value="repress_SdpR"/>
    <property type="match status" value="1"/>
</dbReference>
<dbReference type="NCBIfam" id="NF033788">
    <property type="entry name" value="HTH_metalloreg"/>
    <property type="match status" value="1"/>
</dbReference>
<keyword evidence="7" id="KW-1185">Reference proteome</keyword>
<keyword evidence="3" id="KW-0804">Transcription</keyword>
<dbReference type="RefSeq" id="WP_146387130.1">
    <property type="nucleotide sequence ID" value="NZ_VOHK01000003.1"/>
</dbReference>
<name>A0A5C5U6M8_9GAMM</name>
<organism evidence="6 7">
    <name type="scientific">Luteimonas marina</name>
    <dbReference type="NCBI Taxonomy" id="488485"/>
    <lineage>
        <taxon>Bacteria</taxon>
        <taxon>Pseudomonadati</taxon>
        <taxon>Pseudomonadota</taxon>
        <taxon>Gammaproteobacteria</taxon>
        <taxon>Lysobacterales</taxon>
        <taxon>Lysobacteraceae</taxon>
        <taxon>Luteimonas</taxon>
    </lineage>
</organism>
<dbReference type="InterPro" id="IPR051081">
    <property type="entry name" value="HTH_MetalResp_TranReg"/>
</dbReference>
<dbReference type="PANTHER" id="PTHR33154">
    <property type="entry name" value="TRANSCRIPTIONAL REGULATOR, ARSR FAMILY"/>
    <property type="match status" value="1"/>
</dbReference>
<dbReference type="SUPFAM" id="SSF46785">
    <property type="entry name" value="Winged helix' DNA-binding domain"/>
    <property type="match status" value="1"/>
</dbReference>
<evidence type="ECO:0000256" key="2">
    <source>
        <dbReference type="ARBA" id="ARBA00023125"/>
    </source>
</evidence>
<evidence type="ECO:0000259" key="5">
    <source>
        <dbReference type="PROSITE" id="PS50987"/>
    </source>
</evidence>
<dbReference type="PANTHER" id="PTHR33154:SF33">
    <property type="entry name" value="TRANSCRIPTIONAL REPRESSOR SDPR"/>
    <property type="match status" value="1"/>
</dbReference>
<dbReference type="AlphaFoldDB" id="A0A5C5U6M8"/>
<dbReference type="InterPro" id="IPR047796">
    <property type="entry name" value="SdpR-like_repress"/>
</dbReference>
<dbReference type="InterPro" id="IPR011991">
    <property type="entry name" value="ArsR-like_HTH"/>
</dbReference>
<accession>A0A5C5U6M8</accession>
<proteinExistence type="predicted"/>
<feature type="compositionally biased region" description="Basic residues" evidence="4">
    <location>
        <begin position="100"/>
        <end position="110"/>
    </location>
</feature>
<evidence type="ECO:0000256" key="3">
    <source>
        <dbReference type="ARBA" id="ARBA00023163"/>
    </source>
</evidence>
<evidence type="ECO:0000313" key="6">
    <source>
        <dbReference type="EMBL" id="TWT21419.1"/>
    </source>
</evidence>
<dbReference type="PRINTS" id="PR00778">
    <property type="entry name" value="HTHARSR"/>
</dbReference>
<evidence type="ECO:0000256" key="4">
    <source>
        <dbReference type="SAM" id="MobiDB-lite"/>
    </source>
</evidence>
<dbReference type="Pfam" id="PF12840">
    <property type="entry name" value="HTH_20"/>
    <property type="match status" value="1"/>
</dbReference>